<feature type="compositionally biased region" description="Polar residues" evidence="2">
    <location>
        <begin position="502"/>
        <end position="517"/>
    </location>
</feature>
<evidence type="ECO:0000313" key="4">
    <source>
        <dbReference type="Proteomes" id="UP001251528"/>
    </source>
</evidence>
<dbReference type="PANTHER" id="PTHR42023">
    <property type="entry name" value="BHLH DOMAIN-CONTAINING PROTEIN"/>
    <property type="match status" value="1"/>
</dbReference>
<organism evidence="3 4">
    <name type="scientific">Conoideocrella luteorostrata</name>
    <dbReference type="NCBI Taxonomy" id="1105319"/>
    <lineage>
        <taxon>Eukaryota</taxon>
        <taxon>Fungi</taxon>
        <taxon>Dikarya</taxon>
        <taxon>Ascomycota</taxon>
        <taxon>Pezizomycotina</taxon>
        <taxon>Sordariomycetes</taxon>
        <taxon>Hypocreomycetidae</taxon>
        <taxon>Hypocreales</taxon>
        <taxon>Clavicipitaceae</taxon>
        <taxon>Conoideocrella</taxon>
    </lineage>
</organism>
<reference evidence="3" key="1">
    <citation type="submission" date="2023-06" db="EMBL/GenBank/DDBJ databases">
        <title>Conoideocrella luteorostrata (Hypocreales: Clavicipitaceae), a potential biocontrol fungus for elongate hemlock scale in United States Christmas tree production areas.</title>
        <authorList>
            <person name="Barrett H."/>
            <person name="Lovett B."/>
            <person name="Macias A.M."/>
            <person name="Stajich J.E."/>
            <person name="Kasson M.T."/>
        </authorList>
    </citation>
    <scope>NUCLEOTIDE SEQUENCE</scope>
    <source>
        <strain evidence="3">ARSEF 14590</strain>
    </source>
</reference>
<dbReference type="PANTHER" id="PTHR42023:SF1">
    <property type="entry name" value="BHLH DOMAIN-CONTAINING PROTEIN"/>
    <property type="match status" value="1"/>
</dbReference>
<feature type="compositionally biased region" description="Polar residues" evidence="2">
    <location>
        <begin position="572"/>
        <end position="602"/>
    </location>
</feature>
<keyword evidence="4" id="KW-1185">Reference proteome</keyword>
<dbReference type="AlphaFoldDB" id="A0AAJ0FSZ7"/>
<evidence type="ECO:0000256" key="2">
    <source>
        <dbReference type="SAM" id="MobiDB-lite"/>
    </source>
</evidence>
<feature type="compositionally biased region" description="Basic residues" evidence="2">
    <location>
        <begin position="21"/>
        <end position="30"/>
    </location>
</feature>
<proteinExistence type="predicted"/>
<evidence type="ECO:0000313" key="3">
    <source>
        <dbReference type="EMBL" id="KAK2596199.1"/>
    </source>
</evidence>
<dbReference type="Proteomes" id="UP001251528">
    <property type="component" value="Unassembled WGS sequence"/>
</dbReference>
<dbReference type="EMBL" id="JASWJB010000118">
    <property type="protein sequence ID" value="KAK2596199.1"/>
    <property type="molecule type" value="Genomic_DNA"/>
</dbReference>
<feature type="region of interest" description="Disordered" evidence="2">
    <location>
        <begin position="1"/>
        <end position="30"/>
    </location>
</feature>
<feature type="region of interest" description="Disordered" evidence="2">
    <location>
        <begin position="96"/>
        <end position="267"/>
    </location>
</feature>
<feature type="coiled-coil region" evidence="1">
    <location>
        <begin position="663"/>
        <end position="690"/>
    </location>
</feature>
<gene>
    <name evidence="3" type="ORF">QQS21_006404</name>
</gene>
<feature type="compositionally biased region" description="Basic and acidic residues" evidence="2">
    <location>
        <begin position="186"/>
        <end position="204"/>
    </location>
</feature>
<accession>A0AAJ0FSZ7</accession>
<name>A0AAJ0FSZ7_9HYPO</name>
<feature type="compositionally biased region" description="Polar residues" evidence="2">
    <location>
        <begin position="464"/>
        <end position="473"/>
    </location>
</feature>
<feature type="region of interest" description="Disordered" evidence="2">
    <location>
        <begin position="446"/>
        <end position="617"/>
    </location>
</feature>
<evidence type="ECO:0000256" key="1">
    <source>
        <dbReference type="SAM" id="Coils"/>
    </source>
</evidence>
<sequence>MAPPTAFTAINQPSPTGRHPGGVHKHSMAQKHTRVVRPDGAYWADLDKDSILQPLNALGIANTNAPNRYAVQKGRIVPQRHFGDVVLPSQDLHASVRPEIVPPRRSSRRLQQKGPRKSNPAWRPTSSVYSHSDGELSPPTPQYKLASSSRFGGSAAEPISPPSSPEVEALRDGFTADDVSPIEDDFDHREIQSSRVSSRRDTHHLPSQQRRVSIPKPSRVGPRPNGPVAPPGGVRSAGERAWNQEVHRGRIITPPENGPATHEAPRIEQALGAHTTATSPGNDGMHAPSPSFGQRMRVIGKAKAELIDSRPPWNGASGRSAMIQPVRDDPNVAPLNIPRKSGKRPGRGGRFDAAPQASETSSAGAGRSAMRRLLPLTSKDKTKKSAASLARQSPDQQLRVTEKTYPSPPQSDLPFIEADSRDALPLNLPNQDFASHQPDSIRSSLNAIKRKPPPASAQASPTSNHLFSESSFSDGAAGLGGPADSPSASRSEAAWVPPPSRFSITTYATSNADTPRQSTEEDLPPLPTLPPTAGVMDRSRPVAGGRSRSSGLEEPTVIAMSTPFIPGEEPQRQSVNSHSRGPHNQSASGIQSTDRRASSLSTLKPLPLAPPEMSSTSDPIAQLNAQISSLLHRRINIERSINQMTILMPQDKLLATAEVVRKRGEEKEKVDNLRQELAETQRELHELGLRLYYAQRRQDKNAEYESTTTLWVQRAGE</sequence>
<feature type="compositionally biased region" description="Basic residues" evidence="2">
    <location>
        <begin position="105"/>
        <end position="116"/>
    </location>
</feature>
<protein>
    <submittedName>
        <fullName evidence="3">Uncharacterized protein</fullName>
    </submittedName>
</protein>
<feature type="region of interest" description="Disordered" evidence="2">
    <location>
        <begin position="307"/>
        <end position="415"/>
    </location>
</feature>
<keyword evidence="1" id="KW-0175">Coiled coil</keyword>
<comment type="caution">
    <text evidence="3">The sequence shown here is derived from an EMBL/GenBank/DDBJ whole genome shotgun (WGS) entry which is preliminary data.</text>
</comment>